<keyword evidence="2 4" id="KW-0442">Lipid degradation</keyword>
<dbReference type="GO" id="GO:0016787">
    <property type="term" value="F:hydrolase activity"/>
    <property type="evidence" value="ECO:0007669"/>
    <property type="project" value="UniProtKB-UniRule"/>
</dbReference>
<sequence length="733" mass="82249">MSLGGSYAQSIENKDLKVGLVLSGGGAKGLAHIGVLKAIDSAGVRIDYIGGTSMGAIIGGLYASGYSGIQIDSIFKVVDFDRLIQDEIPRSATTFYEKSEDEKYGVTLPFDGFKIRFPSGLSKGQNVYNLLSKLMVHVDTTDNFSELPIPFFCVATNLENGKPVVLENGYLPRAILASGALPSLFAPVIINDQVLIDGGVVNNYPIEELKKKGVDVVIGVDVQDLLRDKDALKSAFDALVQINNYRTIEAMVKKKEMTDIYIRPEIKDFSVVSFNEGRKIIKNGFEAATAFDISLKNYASQQKTRKKEAIKFRQNDEIDIRTVEVNGTKKYTEKYVLGKLKLKLPATIKYKDFSNGVNNLSATGNYDAIDYRFIENGDGSYKVVFNVEETNQRMLLRFGVHYDDLYRTSALVNLTYKRLLTNNDVASLDVIIGDNFRYNANYYIDKGYYWSIGLNSSFDFFEKDIPVSLVQVGELSVPFGLNELELEYNDFTNRLFFETLFKRTFTIGTGLEHKYLRLLSETLGVDDQNNPRTVFESTNYYSVFAYAKYDSLDDAFFPSSGFFLDGDIHYYAFAEGRNNSFEQFAIPKAKFGYATKILDKFSMYFTTEGGFKIGDDSTSSLDFLVGGYGFKNLNNIIPFYGYEALNIRGDSYLKSMLSIDYEIFKNSHLQIFGNIANVGNDLLTDAQWIDGIDYSGFGIGYGLETFMGPVEVKYARSPERKAGEWHVSAGFRF</sequence>
<feature type="short sequence motif" description="GXGXXG" evidence="4">
    <location>
        <begin position="24"/>
        <end position="29"/>
    </location>
</feature>
<gene>
    <name evidence="6" type="ORF">ULMS_02280</name>
</gene>
<dbReference type="Proteomes" id="UP000326994">
    <property type="component" value="Unassembled WGS sequence"/>
</dbReference>
<dbReference type="CDD" id="cd07205">
    <property type="entry name" value="Pat_PNPLA6_PNPLA7_NTE1_like"/>
    <property type="match status" value="1"/>
</dbReference>
<evidence type="ECO:0000313" key="6">
    <source>
        <dbReference type="EMBL" id="GEQ84720.1"/>
    </source>
</evidence>
<dbReference type="InterPro" id="IPR016035">
    <property type="entry name" value="Acyl_Trfase/lysoPLipase"/>
</dbReference>
<dbReference type="PANTHER" id="PTHR14226">
    <property type="entry name" value="NEUROPATHY TARGET ESTERASE/SWISS CHEESE D.MELANOGASTER"/>
    <property type="match status" value="1"/>
</dbReference>
<feature type="domain" description="PNPLA" evidence="5">
    <location>
        <begin position="20"/>
        <end position="210"/>
    </location>
</feature>
<keyword evidence="1 4" id="KW-0378">Hydrolase</keyword>
<dbReference type="InterPro" id="IPR050301">
    <property type="entry name" value="NTE"/>
</dbReference>
<dbReference type="Gene3D" id="2.40.160.50">
    <property type="entry name" value="membrane protein fhac: a member of the omp85/tpsb transporter family"/>
    <property type="match status" value="1"/>
</dbReference>
<comment type="caution">
    <text evidence="6">The sequence shown here is derived from an EMBL/GenBank/DDBJ whole genome shotgun (WGS) entry which is preliminary data.</text>
</comment>
<feature type="active site" description="Proton acceptor" evidence="4">
    <location>
        <position position="197"/>
    </location>
</feature>
<accession>A0A5J4FT65</accession>
<evidence type="ECO:0000256" key="2">
    <source>
        <dbReference type="ARBA" id="ARBA00022963"/>
    </source>
</evidence>
<dbReference type="InterPro" id="IPR002641">
    <property type="entry name" value="PNPLA_dom"/>
</dbReference>
<evidence type="ECO:0000259" key="5">
    <source>
        <dbReference type="PROSITE" id="PS51635"/>
    </source>
</evidence>
<organism evidence="6 7">
    <name type="scientific">Patiriisocius marinistellae</name>
    <dbReference type="NCBI Taxonomy" id="2494560"/>
    <lineage>
        <taxon>Bacteria</taxon>
        <taxon>Pseudomonadati</taxon>
        <taxon>Bacteroidota</taxon>
        <taxon>Flavobacteriia</taxon>
        <taxon>Flavobacteriales</taxon>
        <taxon>Flavobacteriaceae</taxon>
        <taxon>Patiriisocius</taxon>
    </lineage>
</organism>
<feature type="short sequence motif" description="GXSXG" evidence="4">
    <location>
        <begin position="51"/>
        <end position="55"/>
    </location>
</feature>
<evidence type="ECO:0000256" key="4">
    <source>
        <dbReference type="PROSITE-ProRule" id="PRU01161"/>
    </source>
</evidence>
<feature type="short sequence motif" description="DGA/G" evidence="4">
    <location>
        <begin position="197"/>
        <end position="199"/>
    </location>
</feature>
<keyword evidence="7" id="KW-1185">Reference proteome</keyword>
<dbReference type="Pfam" id="PF01734">
    <property type="entry name" value="Patatin"/>
    <property type="match status" value="1"/>
</dbReference>
<reference evidence="6 7" key="1">
    <citation type="submission" date="2019-08" db="EMBL/GenBank/DDBJ databases">
        <title>Ulvibacter marinistellae sp. nov., isolated from a starfish, Patiria pectinifera.</title>
        <authorList>
            <person name="Kawano K."/>
            <person name="Ushijima N."/>
            <person name="Kihara M."/>
            <person name="Itoh H."/>
        </authorList>
    </citation>
    <scope>NUCLEOTIDE SEQUENCE [LARGE SCALE GENOMIC DNA]</scope>
    <source>
        <strain evidence="6 7">KK4</strain>
    </source>
</reference>
<dbReference type="PANTHER" id="PTHR14226:SF29">
    <property type="entry name" value="NEUROPATHY TARGET ESTERASE SWS"/>
    <property type="match status" value="1"/>
</dbReference>
<evidence type="ECO:0000256" key="3">
    <source>
        <dbReference type="ARBA" id="ARBA00023098"/>
    </source>
</evidence>
<evidence type="ECO:0000313" key="7">
    <source>
        <dbReference type="Proteomes" id="UP000326994"/>
    </source>
</evidence>
<dbReference type="Gene3D" id="3.40.1090.10">
    <property type="entry name" value="Cytosolic phospholipase A2 catalytic domain"/>
    <property type="match status" value="2"/>
</dbReference>
<protein>
    <submittedName>
        <fullName evidence="6">Patatin</fullName>
    </submittedName>
</protein>
<dbReference type="PROSITE" id="PS51635">
    <property type="entry name" value="PNPLA"/>
    <property type="match status" value="1"/>
</dbReference>
<dbReference type="AlphaFoldDB" id="A0A5J4FT65"/>
<name>A0A5J4FT65_9FLAO</name>
<dbReference type="Pfam" id="PF19143">
    <property type="entry name" value="Omp85_2"/>
    <property type="match status" value="1"/>
</dbReference>
<evidence type="ECO:0000256" key="1">
    <source>
        <dbReference type="ARBA" id="ARBA00022801"/>
    </source>
</evidence>
<feature type="active site" description="Nucleophile" evidence="4">
    <location>
        <position position="53"/>
    </location>
</feature>
<dbReference type="SUPFAM" id="SSF52151">
    <property type="entry name" value="FabD/lysophospholipase-like"/>
    <property type="match status" value="1"/>
</dbReference>
<dbReference type="InterPro" id="IPR043864">
    <property type="entry name" value="Omp85-like_dom"/>
</dbReference>
<keyword evidence="3 4" id="KW-0443">Lipid metabolism</keyword>
<dbReference type="EMBL" id="BKCF01000001">
    <property type="protein sequence ID" value="GEQ84720.1"/>
    <property type="molecule type" value="Genomic_DNA"/>
</dbReference>
<proteinExistence type="predicted"/>
<dbReference type="GO" id="GO:0016042">
    <property type="term" value="P:lipid catabolic process"/>
    <property type="evidence" value="ECO:0007669"/>
    <property type="project" value="UniProtKB-UniRule"/>
</dbReference>